<keyword evidence="2" id="KW-1185">Reference proteome</keyword>
<dbReference type="Proteomes" id="UP001060012">
    <property type="component" value="Chromosome"/>
</dbReference>
<gene>
    <name evidence="1" type="ORF">NJU99_10265</name>
</gene>
<protein>
    <recommendedName>
        <fullName evidence="3">GDP-L-fucose synthase</fullName>
    </recommendedName>
</protein>
<name>A0ABY5E258_9BACT</name>
<evidence type="ECO:0008006" key="3">
    <source>
        <dbReference type="Google" id="ProtNLM"/>
    </source>
</evidence>
<dbReference type="SUPFAM" id="SSF51735">
    <property type="entry name" value="NAD(P)-binding Rossmann-fold domains"/>
    <property type="match status" value="1"/>
</dbReference>
<dbReference type="PANTHER" id="PTHR48079">
    <property type="entry name" value="PROTEIN YEEZ"/>
    <property type="match status" value="1"/>
</dbReference>
<proteinExistence type="predicted"/>
<dbReference type="PANTHER" id="PTHR48079:SF6">
    <property type="entry name" value="NAD(P)-BINDING DOMAIN-CONTAINING PROTEIN-RELATED"/>
    <property type="match status" value="1"/>
</dbReference>
<reference evidence="1" key="1">
    <citation type="submission" date="2022-07" db="EMBL/GenBank/DDBJ databases">
        <title>Arcobacter roscoffensis sp. nov., a marine bacterium isolated from coastal seawater collected from Roscoff, France.</title>
        <authorList>
            <person name="Pascual J."/>
            <person name="Lepeaux C."/>
            <person name="Methner A."/>
            <person name="Overmann J."/>
        </authorList>
    </citation>
    <scope>NUCLEOTIDE SEQUENCE</scope>
    <source>
        <strain evidence="1">ARW1-2F2</strain>
    </source>
</reference>
<dbReference type="EMBL" id="CP100595">
    <property type="protein sequence ID" value="UTJ05649.1"/>
    <property type="molecule type" value="Genomic_DNA"/>
</dbReference>
<dbReference type="Gene3D" id="3.40.50.720">
    <property type="entry name" value="NAD(P)-binding Rossmann-like Domain"/>
    <property type="match status" value="1"/>
</dbReference>
<dbReference type="InterPro" id="IPR036291">
    <property type="entry name" value="NAD(P)-bd_dom_sf"/>
</dbReference>
<evidence type="ECO:0000313" key="2">
    <source>
        <dbReference type="Proteomes" id="UP001060012"/>
    </source>
</evidence>
<dbReference type="InterPro" id="IPR051783">
    <property type="entry name" value="NAD(P)-dependent_oxidoreduct"/>
</dbReference>
<evidence type="ECO:0000313" key="1">
    <source>
        <dbReference type="EMBL" id="UTJ05649.1"/>
    </source>
</evidence>
<sequence>MKKTFSILGTGWLGYALACSLKEDYNVKVSIKDDTRFDSLKHEGFNPYVLNEKQLDSLDSLLDCDFLFINYPPSKFEDYLLFLQKIYTHSKITNIQKIFFISSTSIYPSFEESFTEEYKIKKEDSKLIVFEAEQVAKRSHVIFRCSGLMGNDRIAGKYFSGKVLKSSNKKINHVHLDDVIRATIFAIKNDIEGIYNLCSNTHPLRDDLYESNAKKYNFEKPILEYTNKKVLNRIIDGSRIESLGFRYKYQNPMQYD</sequence>
<dbReference type="RefSeq" id="WP_254575830.1">
    <property type="nucleotide sequence ID" value="NZ_CP100595.1"/>
</dbReference>
<organism evidence="1 2">
    <name type="scientific">Arcobacter roscoffensis</name>
    <dbReference type="NCBI Taxonomy" id="2961520"/>
    <lineage>
        <taxon>Bacteria</taxon>
        <taxon>Pseudomonadati</taxon>
        <taxon>Campylobacterota</taxon>
        <taxon>Epsilonproteobacteria</taxon>
        <taxon>Campylobacterales</taxon>
        <taxon>Arcobacteraceae</taxon>
        <taxon>Arcobacter</taxon>
    </lineage>
</organism>
<accession>A0ABY5E258</accession>